<feature type="signal peptide" evidence="1">
    <location>
        <begin position="1"/>
        <end position="21"/>
    </location>
</feature>
<evidence type="ECO:0000313" key="3">
    <source>
        <dbReference type="EMBL" id="OAT52370.1"/>
    </source>
</evidence>
<comment type="caution">
    <text evidence="3">The sequence shown here is derived from an EMBL/GenBank/DDBJ whole genome shotgun (WGS) entry which is preliminary data.</text>
</comment>
<dbReference type="PATRIC" id="fig|1354272.4.peg.1605"/>
<dbReference type="PANTHER" id="PTHR33420">
    <property type="entry name" value="FIMBRIAL SUBUNIT ELFA-RELATED"/>
    <property type="match status" value="1"/>
</dbReference>
<dbReference type="EMBL" id="LXEW01000023">
    <property type="protein sequence ID" value="OAT52370.1"/>
    <property type="molecule type" value="Genomic_DNA"/>
</dbReference>
<dbReference type="Pfam" id="PF00419">
    <property type="entry name" value="Fimbrial"/>
    <property type="match status" value="1"/>
</dbReference>
<dbReference type="InterPro" id="IPR050263">
    <property type="entry name" value="Bact_Fimbrial_Adh_Pro"/>
</dbReference>
<proteinExistence type="predicted"/>
<sequence>MNKTLIALLLAVTTTSISAMAADAGSGKITFKGVVNSGACTIAPSDVNKEVELGNIAAANLNTAGKTGPLSNFELKLQDCQLDSGTPGTPYSKVKIAFNGQPDVTTSSLWANTGSASNVAVAFFANNGTAIKPGDVLEQAMNSSETTINLSAQAQATGTATAGNINSVANYVLSYE</sequence>
<dbReference type="AlphaFoldDB" id="A0A1B7JWV3"/>
<evidence type="ECO:0000256" key="1">
    <source>
        <dbReference type="SAM" id="SignalP"/>
    </source>
</evidence>
<dbReference type="InterPro" id="IPR008966">
    <property type="entry name" value="Adhesion_dom_sf"/>
</dbReference>
<keyword evidence="4" id="KW-1185">Reference proteome</keyword>
<organism evidence="3 4">
    <name type="scientific">Providencia heimbachae ATCC 35613</name>
    <dbReference type="NCBI Taxonomy" id="1354272"/>
    <lineage>
        <taxon>Bacteria</taxon>
        <taxon>Pseudomonadati</taxon>
        <taxon>Pseudomonadota</taxon>
        <taxon>Gammaproteobacteria</taxon>
        <taxon>Enterobacterales</taxon>
        <taxon>Morganellaceae</taxon>
        <taxon>Providencia</taxon>
    </lineage>
</organism>
<dbReference type="GO" id="GO:0043709">
    <property type="term" value="P:cell adhesion involved in single-species biofilm formation"/>
    <property type="evidence" value="ECO:0007669"/>
    <property type="project" value="TreeGrafter"/>
</dbReference>
<dbReference type="InterPro" id="IPR000259">
    <property type="entry name" value="Adhesion_dom_fimbrial"/>
</dbReference>
<dbReference type="RefSeq" id="WP_068440423.1">
    <property type="nucleotide sequence ID" value="NZ_LXEW01000023.1"/>
</dbReference>
<keyword evidence="1" id="KW-0732">Signal</keyword>
<accession>A0A1B7JWV3</accession>
<reference evidence="3 4" key="1">
    <citation type="submission" date="2016-04" db="EMBL/GenBank/DDBJ databases">
        <title>ATOL: Assembling a taxonomically balanced genome-scale reconstruction of the evolutionary history of the Enterobacteriaceae.</title>
        <authorList>
            <person name="Plunkett G.III."/>
            <person name="Neeno-Eckwall E.C."/>
            <person name="Glasner J.D."/>
            <person name="Perna N.T."/>
        </authorList>
    </citation>
    <scope>NUCLEOTIDE SEQUENCE [LARGE SCALE GENOMIC DNA]</scope>
    <source>
        <strain evidence="3 4">ATCC 35613</strain>
    </source>
</reference>
<gene>
    <name evidence="3" type="ORF">M998_1579</name>
</gene>
<evidence type="ECO:0000259" key="2">
    <source>
        <dbReference type="Pfam" id="PF00419"/>
    </source>
</evidence>
<dbReference type="Gene3D" id="2.60.40.1090">
    <property type="entry name" value="Fimbrial-type adhesion domain"/>
    <property type="match status" value="1"/>
</dbReference>
<dbReference type="Proteomes" id="UP000078224">
    <property type="component" value="Unassembled WGS sequence"/>
</dbReference>
<dbReference type="InterPro" id="IPR036937">
    <property type="entry name" value="Adhesion_dom_fimbrial_sf"/>
</dbReference>
<feature type="chain" id="PRO_5008595618" evidence="1">
    <location>
        <begin position="22"/>
        <end position="176"/>
    </location>
</feature>
<dbReference type="OrthoDB" id="6522787at2"/>
<feature type="domain" description="Fimbrial-type adhesion" evidence="2">
    <location>
        <begin position="29"/>
        <end position="175"/>
    </location>
</feature>
<evidence type="ECO:0000313" key="4">
    <source>
        <dbReference type="Proteomes" id="UP000078224"/>
    </source>
</evidence>
<name>A0A1B7JWV3_9GAMM</name>
<dbReference type="PANTHER" id="PTHR33420:SF11">
    <property type="entry name" value="FIMBRIAL-LIKE PROTEIN"/>
    <property type="match status" value="1"/>
</dbReference>
<dbReference type="GO" id="GO:0009289">
    <property type="term" value="C:pilus"/>
    <property type="evidence" value="ECO:0007669"/>
    <property type="project" value="InterPro"/>
</dbReference>
<dbReference type="SUPFAM" id="SSF49401">
    <property type="entry name" value="Bacterial adhesins"/>
    <property type="match status" value="1"/>
</dbReference>
<protein>
    <submittedName>
        <fullName evidence="3">Putative fimbrial-like protein</fullName>
    </submittedName>
</protein>